<reference evidence="9 10" key="1">
    <citation type="submission" date="2024-01" db="EMBL/GenBank/DDBJ databases">
        <title>The complete chloroplast genome sequence of Lithospermum erythrorhizon: insights into the phylogenetic relationship among Boraginaceae species and the maternal lineages of purple gromwells.</title>
        <authorList>
            <person name="Okada T."/>
            <person name="Watanabe K."/>
        </authorList>
    </citation>
    <scope>NUCLEOTIDE SEQUENCE [LARGE SCALE GENOMIC DNA]</scope>
</reference>
<proteinExistence type="predicted"/>
<evidence type="ECO:0000256" key="2">
    <source>
        <dbReference type="ARBA" id="ARBA00022723"/>
    </source>
</evidence>
<sequence length="823" mass="89120">MRNGLRSRISSKDSDEQKGDGVVVSNVTNEIELKSNSCEGLGPDGSLDAILVPEVGVEEETIACKAVGVGKKDYVSVPVGRVNANGLKVDGVGANSCDEKKVDGFDARNSIPEQADGLSTATCIGEQVNSVDARNSNLELANGVSSDNYNGEQMDGVDTRNSNLDQVDGVSANNGEQVDGFDARNSNLEKADGVSVDSCNGEQVVGVDSRNSNLEKADGVSADTCNGEQVVGVHARNSNLEQADGVTADNCNGEQVDGVDAHNSNLELADGASADNCNEEQGSDGNANNRNGEHNVQTKGRRGRKRKNTEMSSNVQMTEMFDLNEMPVVQLSGRVLRSRTVAVRANDLIKGELNDVVDDTVEGIEEVDNKRIKLENSEKKGAEPSRGGKKKKGLRGRPPKVNKENRDAAVIIGNKYEALGSKVSFKSDTSVSKLKGQSVASEKKDIRKKIVDIVVQCGWEIQLVPRASRDYNDPVYVDPEGRTHWSITKAYKILKERIDSGVANDVERAGFTEIPDETLSKLFRIATKKRSDCGVKRSEGVEEKEPGMNRSSGKKTDDSNFEDKSNVVQKSCGRKRKSVSLEGRKKRRFALLARGSGNKSDPDDDESELYNKKRNLLSWMIDLGTVTEGENVHYRDPVKGAALLEGKVTSNGLSCNCCDEMHTILGFQLHAGIKSGEPLKNIYLLSGSSLFQCMENSWTQQLELSKIGFCSVNVAGSDHNDDTCNICGDGGNLMCCDCCPSTFHLSCLDIENVPDGDWHCMYCTCKFCKLVNDEALSQDDGNHILTCQLCEEKFHATCPDQTDAESMNSSTTSFCGVGCLKVT</sequence>
<dbReference type="PROSITE" id="PS50016">
    <property type="entry name" value="ZF_PHD_2"/>
    <property type="match status" value="1"/>
</dbReference>
<dbReference type="Gene3D" id="3.30.40.10">
    <property type="entry name" value="Zinc/RING finger domain, C3HC4 (zinc finger)"/>
    <property type="match status" value="1"/>
</dbReference>
<evidence type="ECO:0000256" key="5">
    <source>
        <dbReference type="ARBA" id="ARBA00023242"/>
    </source>
</evidence>
<feature type="compositionally biased region" description="Basic residues" evidence="7">
    <location>
        <begin position="387"/>
        <end position="400"/>
    </location>
</feature>
<feature type="region of interest" description="Disordered" evidence="7">
    <location>
        <begin position="375"/>
        <end position="406"/>
    </location>
</feature>
<feature type="compositionally biased region" description="Basic and acidic residues" evidence="7">
    <location>
        <begin position="554"/>
        <end position="565"/>
    </location>
</feature>
<dbReference type="InterPro" id="IPR042163">
    <property type="entry name" value="PHF12"/>
</dbReference>
<dbReference type="InterPro" id="IPR011011">
    <property type="entry name" value="Znf_FYVE_PHD"/>
</dbReference>
<feature type="compositionally biased region" description="Basic and acidic residues" evidence="7">
    <location>
        <begin position="534"/>
        <end position="547"/>
    </location>
</feature>
<gene>
    <name evidence="9" type="ORF">LIER_40682</name>
</gene>
<dbReference type="CDD" id="cd15539">
    <property type="entry name" value="PHD1_AIRE"/>
    <property type="match status" value="1"/>
</dbReference>
<evidence type="ECO:0000256" key="6">
    <source>
        <dbReference type="PROSITE-ProRule" id="PRU00146"/>
    </source>
</evidence>
<comment type="caution">
    <text evidence="9">The sequence shown here is derived from an EMBL/GenBank/DDBJ whole genome shotgun (WGS) entry which is preliminary data.</text>
</comment>
<dbReference type="InterPro" id="IPR032308">
    <property type="entry name" value="TDBD"/>
</dbReference>
<dbReference type="PANTHER" id="PTHR46309">
    <property type="entry name" value="PHD FINGER PROTEIN 12"/>
    <property type="match status" value="1"/>
</dbReference>
<protein>
    <recommendedName>
        <fullName evidence="8">PHD-type domain-containing protein</fullName>
    </recommendedName>
</protein>
<dbReference type="GO" id="GO:0005634">
    <property type="term" value="C:nucleus"/>
    <property type="evidence" value="ECO:0007669"/>
    <property type="project" value="UniProtKB-SubCell"/>
</dbReference>
<evidence type="ECO:0000256" key="7">
    <source>
        <dbReference type="SAM" id="MobiDB-lite"/>
    </source>
</evidence>
<evidence type="ECO:0000256" key="3">
    <source>
        <dbReference type="ARBA" id="ARBA00022771"/>
    </source>
</evidence>
<dbReference type="InterPro" id="IPR054292">
    <property type="entry name" value="DUF7028"/>
</dbReference>
<feature type="compositionally biased region" description="Polar residues" evidence="7">
    <location>
        <begin position="283"/>
        <end position="298"/>
    </location>
</feature>
<dbReference type="InterPro" id="IPR013083">
    <property type="entry name" value="Znf_RING/FYVE/PHD"/>
</dbReference>
<dbReference type="Pfam" id="PF16135">
    <property type="entry name" value="TDBD"/>
    <property type="match status" value="1"/>
</dbReference>
<comment type="subcellular location">
    <subcellularLocation>
        <location evidence="1">Nucleus</location>
    </subcellularLocation>
</comment>
<organism evidence="9 10">
    <name type="scientific">Lithospermum erythrorhizon</name>
    <name type="common">Purple gromwell</name>
    <name type="synonym">Lithospermum officinale var. erythrorhizon</name>
    <dbReference type="NCBI Taxonomy" id="34254"/>
    <lineage>
        <taxon>Eukaryota</taxon>
        <taxon>Viridiplantae</taxon>
        <taxon>Streptophyta</taxon>
        <taxon>Embryophyta</taxon>
        <taxon>Tracheophyta</taxon>
        <taxon>Spermatophyta</taxon>
        <taxon>Magnoliopsida</taxon>
        <taxon>eudicotyledons</taxon>
        <taxon>Gunneridae</taxon>
        <taxon>Pentapetalae</taxon>
        <taxon>asterids</taxon>
        <taxon>lamiids</taxon>
        <taxon>Boraginales</taxon>
        <taxon>Boraginaceae</taxon>
        <taxon>Boraginoideae</taxon>
        <taxon>Lithospermeae</taxon>
        <taxon>Lithospermum</taxon>
    </lineage>
</organism>
<feature type="compositionally biased region" description="Basic residues" evidence="7">
    <location>
        <begin position="572"/>
        <end position="581"/>
    </location>
</feature>
<feature type="domain" description="PHD-type" evidence="8">
    <location>
        <begin position="721"/>
        <end position="766"/>
    </location>
</feature>
<keyword evidence="5" id="KW-0539">Nucleus</keyword>
<feature type="region of interest" description="Disordered" evidence="7">
    <location>
        <begin position="1"/>
        <end position="23"/>
    </location>
</feature>
<dbReference type="SUPFAM" id="SSF57903">
    <property type="entry name" value="FYVE/PHD zinc finger"/>
    <property type="match status" value="1"/>
</dbReference>
<dbReference type="GO" id="GO:0006357">
    <property type="term" value="P:regulation of transcription by RNA polymerase II"/>
    <property type="evidence" value="ECO:0007669"/>
    <property type="project" value="TreeGrafter"/>
</dbReference>
<dbReference type="PANTHER" id="PTHR46309:SF1">
    <property type="entry name" value="PHD FINGER PROTEIN 12"/>
    <property type="match status" value="1"/>
</dbReference>
<name>A0AAV3QY49_LITER</name>
<dbReference type="InterPro" id="IPR001965">
    <property type="entry name" value="Znf_PHD"/>
</dbReference>
<feature type="compositionally biased region" description="Basic and acidic residues" evidence="7">
    <location>
        <begin position="10"/>
        <end position="19"/>
    </location>
</feature>
<keyword evidence="10" id="KW-1185">Reference proteome</keyword>
<keyword evidence="2" id="KW-0479">Metal-binding</keyword>
<evidence type="ECO:0000256" key="4">
    <source>
        <dbReference type="ARBA" id="ARBA00022833"/>
    </source>
</evidence>
<dbReference type="AlphaFoldDB" id="A0AAV3QY49"/>
<dbReference type="GO" id="GO:0003714">
    <property type="term" value="F:transcription corepressor activity"/>
    <property type="evidence" value="ECO:0007669"/>
    <property type="project" value="InterPro"/>
</dbReference>
<dbReference type="EMBL" id="BAABME010023850">
    <property type="protein sequence ID" value="GAA0168959.1"/>
    <property type="molecule type" value="Genomic_DNA"/>
</dbReference>
<dbReference type="GO" id="GO:0008270">
    <property type="term" value="F:zinc ion binding"/>
    <property type="evidence" value="ECO:0007669"/>
    <property type="project" value="UniProtKB-KW"/>
</dbReference>
<evidence type="ECO:0000313" key="9">
    <source>
        <dbReference type="EMBL" id="GAA0168959.1"/>
    </source>
</evidence>
<feature type="region of interest" description="Disordered" evidence="7">
    <location>
        <begin position="273"/>
        <end position="314"/>
    </location>
</feature>
<dbReference type="SMART" id="SM00249">
    <property type="entry name" value="PHD"/>
    <property type="match status" value="2"/>
</dbReference>
<evidence type="ECO:0000259" key="8">
    <source>
        <dbReference type="PROSITE" id="PS50016"/>
    </source>
</evidence>
<dbReference type="Proteomes" id="UP001454036">
    <property type="component" value="Unassembled WGS sequence"/>
</dbReference>
<keyword evidence="3 6" id="KW-0863">Zinc-finger</keyword>
<dbReference type="Pfam" id="PF22970">
    <property type="entry name" value="DUF7028"/>
    <property type="match status" value="1"/>
</dbReference>
<accession>A0AAV3QY49</accession>
<keyword evidence="4" id="KW-0862">Zinc</keyword>
<feature type="region of interest" description="Disordered" evidence="7">
    <location>
        <begin position="534"/>
        <end position="581"/>
    </location>
</feature>
<evidence type="ECO:0000256" key="1">
    <source>
        <dbReference type="ARBA" id="ARBA00004123"/>
    </source>
</evidence>
<dbReference type="InterPro" id="IPR019787">
    <property type="entry name" value="Znf_PHD-finger"/>
</dbReference>
<evidence type="ECO:0000313" key="10">
    <source>
        <dbReference type="Proteomes" id="UP001454036"/>
    </source>
</evidence>